<feature type="compositionally biased region" description="Low complexity" evidence="2">
    <location>
        <begin position="142"/>
        <end position="153"/>
    </location>
</feature>
<sequence length="661" mass="73807">MGPVQSLTGVNDEGRPDIIVKSTITDLADTRDASKLHSANNGKGSMFYVESLSALTKVDEILEEEKLNMPVKSGHRELVGTKDASELMCANNNEDGVFHGGQSTVEKKVDDTMDEEIDIINCTDNSMINTENIDDLDATEYSSSFGDTSGSDSETNRDDADLEVDSPFNLSGWDTTNMDGFNKAFKKKKVTAHWRKFISPLTWRLQWLELRMKELLSQASKYDKKLAAYESEKQMQSKIIQSDPSISKLVPYTFQSHYRRAMKRRKRRRLEENVDISSYMPNHVIFSYYENKRTGADGHAVDYNCPLADDNTKGNDDTQCLPGSNLGDSSLEEIFLKIDAVQRRVIKLKSLLNGCICGDAKETSSRNLTMGDPPVSNALIVSSSRIVNGSHRNSEYAMPSGRLLGTPSHHVLENELEEDGVMSESEASSSADDGDVYISIPKRIQWLTMGMSLEQFQISVSENPDNVLIDNPTAQEVYCNFEKINCEPSQLPVAVTRKDERHSGEDNAADNTLIDNPLAQEVYWNFERISHASDELPAAVTPEDENHSGEEKNTTLAASMPEPDPVREDINLQQQAILKPCNRGRKRGRKPKTLQEGDLSSGPLRSSGLNGPDPSRSEGLTDFIPPRSRRLNGSSPLKHETVHRSAPWRSERLQKRRLSRA</sequence>
<evidence type="ECO:0000313" key="3">
    <source>
        <dbReference type="EMBL" id="WOL14301.1"/>
    </source>
</evidence>
<feature type="compositionally biased region" description="Basic and acidic residues" evidence="2">
    <location>
        <begin position="637"/>
        <end position="653"/>
    </location>
</feature>
<keyword evidence="1" id="KW-0175">Coiled coil</keyword>
<name>A0AAQ3QIV7_9LILI</name>
<evidence type="ECO:0000256" key="2">
    <source>
        <dbReference type="SAM" id="MobiDB-lite"/>
    </source>
</evidence>
<feature type="region of interest" description="Disordered" evidence="2">
    <location>
        <begin position="139"/>
        <end position="160"/>
    </location>
</feature>
<accession>A0AAQ3QIV7</accession>
<proteinExistence type="predicted"/>
<dbReference type="InterPro" id="IPR038745">
    <property type="entry name" value="AT4G37440-like"/>
</dbReference>
<reference evidence="3 4" key="1">
    <citation type="submission" date="2023-10" db="EMBL/GenBank/DDBJ databases">
        <title>Chromosome-scale genome assembly provides insights into flower coloration mechanisms of Canna indica.</title>
        <authorList>
            <person name="Li C."/>
        </authorList>
    </citation>
    <scope>NUCLEOTIDE SEQUENCE [LARGE SCALE GENOMIC DNA]</scope>
    <source>
        <tissue evidence="3">Flower</tissue>
    </source>
</reference>
<dbReference type="Proteomes" id="UP001327560">
    <property type="component" value="Chromosome 7"/>
</dbReference>
<dbReference type="PANTHER" id="PTHR34057:SF1">
    <property type="entry name" value="ELONGATION FACTOR"/>
    <property type="match status" value="1"/>
</dbReference>
<feature type="compositionally biased region" description="Basic and acidic residues" evidence="2">
    <location>
        <begin position="544"/>
        <end position="553"/>
    </location>
</feature>
<dbReference type="AlphaFoldDB" id="A0AAQ3QIV7"/>
<protein>
    <submittedName>
        <fullName evidence="3">Uncharacterized protein</fullName>
    </submittedName>
</protein>
<feature type="compositionally biased region" description="Basic residues" evidence="2">
    <location>
        <begin position="582"/>
        <end position="592"/>
    </location>
</feature>
<dbReference type="EMBL" id="CP136896">
    <property type="protein sequence ID" value="WOL14301.1"/>
    <property type="molecule type" value="Genomic_DNA"/>
</dbReference>
<gene>
    <name evidence="3" type="ORF">Cni_G23081</name>
</gene>
<evidence type="ECO:0000313" key="4">
    <source>
        <dbReference type="Proteomes" id="UP001327560"/>
    </source>
</evidence>
<feature type="region of interest" description="Disordered" evidence="2">
    <location>
        <begin position="536"/>
        <end position="661"/>
    </location>
</feature>
<keyword evidence="4" id="KW-1185">Reference proteome</keyword>
<dbReference type="CDD" id="cd11650">
    <property type="entry name" value="AT4G37440_like"/>
    <property type="match status" value="1"/>
</dbReference>
<feature type="coiled-coil region" evidence="1">
    <location>
        <begin position="205"/>
        <end position="232"/>
    </location>
</feature>
<dbReference type="PANTHER" id="PTHR34057">
    <property type="entry name" value="ELONGATION FACTOR"/>
    <property type="match status" value="1"/>
</dbReference>
<organism evidence="3 4">
    <name type="scientific">Canna indica</name>
    <name type="common">Indian-shot</name>
    <dbReference type="NCBI Taxonomy" id="4628"/>
    <lineage>
        <taxon>Eukaryota</taxon>
        <taxon>Viridiplantae</taxon>
        <taxon>Streptophyta</taxon>
        <taxon>Embryophyta</taxon>
        <taxon>Tracheophyta</taxon>
        <taxon>Spermatophyta</taxon>
        <taxon>Magnoliopsida</taxon>
        <taxon>Liliopsida</taxon>
        <taxon>Zingiberales</taxon>
        <taxon>Cannaceae</taxon>
        <taxon>Canna</taxon>
    </lineage>
</organism>
<evidence type="ECO:0000256" key="1">
    <source>
        <dbReference type="SAM" id="Coils"/>
    </source>
</evidence>